<dbReference type="EMBL" id="PDPS01000032">
    <property type="protein sequence ID" value="PID56683.1"/>
    <property type="molecule type" value="Genomic_DNA"/>
</dbReference>
<dbReference type="Proteomes" id="UP000229740">
    <property type="component" value="Unassembled WGS sequence"/>
</dbReference>
<evidence type="ECO:0000256" key="4">
    <source>
        <dbReference type="ARBA" id="ARBA00022679"/>
    </source>
</evidence>
<dbReference type="SMART" id="SM00448">
    <property type="entry name" value="REC"/>
    <property type="match status" value="1"/>
</dbReference>
<keyword evidence="6" id="KW-0418">Kinase</keyword>
<dbReference type="InterPro" id="IPR001789">
    <property type="entry name" value="Sig_transdc_resp-reg_receiver"/>
</dbReference>
<evidence type="ECO:0000256" key="7">
    <source>
        <dbReference type="ARBA" id="ARBA00022840"/>
    </source>
</evidence>
<sequence>MPDSEHKQATCETTRKVIVCVDDDRALLEGLTQQLDAAFGEEYDVEGAESALEAIELIERLYEEGHVVDMVISDQVMPGMKGDELLERLHVQYPDTIKIMLTGQAGLDSAIHAINNAGLSRYLVKPWDDDEFILAVRDLLDRLELERENKRLFQELQVAYKQLVETQEQLIETEKLAVVGKMATGIVHEIRNQLTVLGYAEVIKMAVPDNQKVNEYVQNVLDARVRILSVVDEIRRFARKQTQPYQKDSYLLTEVIESALTIIAYDQDAKRRKFITEYQVEPFLVLNRNKIIQVLLNMLRNAIQATTEDGTITIVVTKNAEYVIIDVSDDGCGIPSNQLESIWEPFFTTKGERGTGLGLEICKRIIKGHSGSISCQSEEGKGSTFTIRLPLDSGDTADNTVSSS</sequence>
<dbReference type="Pfam" id="PF00072">
    <property type="entry name" value="Response_reg"/>
    <property type="match status" value="1"/>
</dbReference>
<dbReference type="Pfam" id="PF02518">
    <property type="entry name" value="HATPase_c"/>
    <property type="match status" value="1"/>
</dbReference>
<feature type="domain" description="Response regulatory" evidence="12">
    <location>
        <begin position="17"/>
        <end position="140"/>
    </location>
</feature>
<keyword evidence="7" id="KW-0067">ATP-binding</keyword>
<evidence type="ECO:0000313" key="13">
    <source>
        <dbReference type="EMBL" id="PID56683.1"/>
    </source>
</evidence>
<accession>A0A2G6E3M5</accession>
<evidence type="ECO:0000256" key="6">
    <source>
        <dbReference type="ARBA" id="ARBA00022777"/>
    </source>
</evidence>
<feature type="modified residue" description="4-aspartylphosphate" evidence="9">
    <location>
        <position position="74"/>
    </location>
</feature>
<dbReference type="InterPro" id="IPR003594">
    <property type="entry name" value="HATPase_dom"/>
</dbReference>
<keyword evidence="4" id="KW-0808">Transferase</keyword>
<evidence type="ECO:0000256" key="9">
    <source>
        <dbReference type="PROSITE-ProRule" id="PRU00169"/>
    </source>
</evidence>
<evidence type="ECO:0000256" key="3">
    <source>
        <dbReference type="ARBA" id="ARBA00022553"/>
    </source>
</evidence>
<dbReference type="AlphaFoldDB" id="A0A2G6E3M5"/>
<feature type="coiled-coil region" evidence="10">
    <location>
        <begin position="142"/>
        <end position="169"/>
    </location>
</feature>
<evidence type="ECO:0000256" key="10">
    <source>
        <dbReference type="SAM" id="Coils"/>
    </source>
</evidence>
<evidence type="ECO:0000256" key="5">
    <source>
        <dbReference type="ARBA" id="ARBA00022741"/>
    </source>
</evidence>
<name>A0A2G6E3M5_9BACT</name>
<dbReference type="SMART" id="SM00387">
    <property type="entry name" value="HATPase_c"/>
    <property type="match status" value="1"/>
</dbReference>
<gene>
    <name evidence="13" type="ORF">CSB45_10675</name>
</gene>
<dbReference type="InterPro" id="IPR003661">
    <property type="entry name" value="HisK_dim/P_dom"/>
</dbReference>
<dbReference type="PRINTS" id="PR00344">
    <property type="entry name" value="BCTRLSENSOR"/>
</dbReference>
<dbReference type="SUPFAM" id="SSF47384">
    <property type="entry name" value="Homodimeric domain of signal transducing histidine kinase"/>
    <property type="match status" value="1"/>
</dbReference>
<comment type="caution">
    <text evidence="13">The sequence shown here is derived from an EMBL/GenBank/DDBJ whole genome shotgun (WGS) entry which is preliminary data.</text>
</comment>
<dbReference type="GO" id="GO:0005524">
    <property type="term" value="F:ATP binding"/>
    <property type="evidence" value="ECO:0007669"/>
    <property type="project" value="UniProtKB-KW"/>
</dbReference>
<evidence type="ECO:0000259" key="12">
    <source>
        <dbReference type="PROSITE" id="PS50110"/>
    </source>
</evidence>
<dbReference type="SUPFAM" id="SSF52172">
    <property type="entry name" value="CheY-like"/>
    <property type="match status" value="1"/>
</dbReference>
<dbReference type="CDD" id="cd00075">
    <property type="entry name" value="HATPase"/>
    <property type="match status" value="1"/>
</dbReference>
<evidence type="ECO:0000256" key="1">
    <source>
        <dbReference type="ARBA" id="ARBA00000085"/>
    </source>
</evidence>
<comment type="catalytic activity">
    <reaction evidence="1">
        <text>ATP + protein L-histidine = ADP + protein N-phospho-L-histidine.</text>
        <dbReference type="EC" id="2.7.13.3"/>
    </reaction>
</comment>
<proteinExistence type="predicted"/>
<evidence type="ECO:0000259" key="11">
    <source>
        <dbReference type="PROSITE" id="PS50109"/>
    </source>
</evidence>
<dbReference type="InterPro" id="IPR036890">
    <property type="entry name" value="HATPase_C_sf"/>
</dbReference>
<reference evidence="13 14" key="1">
    <citation type="submission" date="2017-10" db="EMBL/GenBank/DDBJ databases">
        <title>Novel microbial diversity and functional potential in the marine mammal oral microbiome.</title>
        <authorList>
            <person name="Dudek N.K."/>
            <person name="Sun C.L."/>
            <person name="Burstein D."/>
            <person name="Kantor R.S."/>
            <person name="Aliaga Goltsman D.S."/>
            <person name="Bik E.M."/>
            <person name="Thomas B.C."/>
            <person name="Banfield J.F."/>
            <person name="Relman D.A."/>
        </authorList>
    </citation>
    <scope>NUCLEOTIDE SEQUENCE [LARGE SCALE GENOMIC DNA]</scope>
    <source>
        <strain evidence="13">DOLZORAL124_49_17</strain>
    </source>
</reference>
<dbReference type="InterPro" id="IPR036097">
    <property type="entry name" value="HisK_dim/P_sf"/>
</dbReference>
<dbReference type="EC" id="2.7.13.3" evidence="2"/>
<keyword evidence="5" id="KW-0547">Nucleotide-binding</keyword>
<dbReference type="PROSITE" id="PS50110">
    <property type="entry name" value="RESPONSE_REGULATORY"/>
    <property type="match status" value="1"/>
</dbReference>
<dbReference type="Gene3D" id="3.40.50.2300">
    <property type="match status" value="1"/>
</dbReference>
<dbReference type="GO" id="GO:0000155">
    <property type="term" value="F:phosphorelay sensor kinase activity"/>
    <property type="evidence" value="ECO:0007669"/>
    <property type="project" value="InterPro"/>
</dbReference>
<keyword evidence="10" id="KW-0175">Coiled coil</keyword>
<keyword evidence="8" id="KW-0902">Two-component regulatory system</keyword>
<dbReference type="SUPFAM" id="SSF55874">
    <property type="entry name" value="ATPase domain of HSP90 chaperone/DNA topoisomerase II/histidine kinase"/>
    <property type="match status" value="1"/>
</dbReference>
<dbReference type="InterPro" id="IPR004358">
    <property type="entry name" value="Sig_transdc_His_kin-like_C"/>
</dbReference>
<evidence type="ECO:0000313" key="14">
    <source>
        <dbReference type="Proteomes" id="UP000229740"/>
    </source>
</evidence>
<dbReference type="CDD" id="cd00082">
    <property type="entry name" value="HisKA"/>
    <property type="match status" value="1"/>
</dbReference>
<dbReference type="Gene3D" id="3.30.565.10">
    <property type="entry name" value="Histidine kinase-like ATPase, C-terminal domain"/>
    <property type="match status" value="1"/>
</dbReference>
<keyword evidence="3 9" id="KW-0597">Phosphoprotein</keyword>
<dbReference type="Pfam" id="PF00512">
    <property type="entry name" value="HisKA"/>
    <property type="match status" value="1"/>
</dbReference>
<protein>
    <recommendedName>
        <fullName evidence="2">histidine kinase</fullName>
        <ecNumber evidence="2">2.7.13.3</ecNumber>
    </recommendedName>
</protein>
<feature type="domain" description="Histidine kinase" evidence="11">
    <location>
        <begin position="185"/>
        <end position="393"/>
    </location>
</feature>
<dbReference type="PANTHER" id="PTHR43065">
    <property type="entry name" value="SENSOR HISTIDINE KINASE"/>
    <property type="match status" value="1"/>
</dbReference>
<evidence type="ECO:0000256" key="8">
    <source>
        <dbReference type="ARBA" id="ARBA00023012"/>
    </source>
</evidence>
<dbReference type="PANTHER" id="PTHR43065:SF10">
    <property type="entry name" value="PEROXIDE STRESS-ACTIVATED HISTIDINE KINASE MAK3"/>
    <property type="match status" value="1"/>
</dbReference>
<dbReference type="InterPro" id="IPR011006">
    <property type="entry name" value="CheY-like_superfamily"/>
</dbReference>
<dbReference type="Gene3D" id="1.10.287.130">
    <property type="match status" value="1"/>
</dbReference>
<organism evidence="13 14">
    <name type="scientific">candidate division KSB3 bacterium</name>
    <dbReference type="NCBI Taxonomy" id="2044937"/>
    <lineage>
        <taxon>Bacteria</taxon>
        <taxon>candidate division KSB3</taxon>
    </lineage>
</organism>
<evidence type="ECO:0000256" key="2">
    <source>
        <dbReference type="ARBA" id="ARBA00012438"/>
    </source>
</evidence>
<dbReference type="PROSITE" id="PS50109">
    <property type="entry name" value="HIS_KIN"/>
    <property type="match status" value="1"/>
</dbReference>
<dbReference type="InterPro" id="IPR005467">
    <property type="entry name" value="His_kinase_dom"/>
</dbReference>